<evidence type="ECO:0000313" key="2">
    <source>
        <dbReference type="EMBL" id="KAF8002719.1"/>
    </source>
</evidence>
<organism evidence="2 3">
    <name type="scientific">Metschnikowia pulcherrima</name>
    <dbReference type="NCBI Taxonomy" id="27326"/>
    <lineage>
        <taxon>Eukaryota</taxon>
        <taxon>Fungi</taxon>
        <taxon>Dikarya</taxon>
        <taxon>Ascomycota</taxon>
        <taxon>Saccharomycotina</taxon>
        <taxon>Pichiomycetes</taxon>
        <taxon>Metschnikowiaceae</taxon>
        <taxon>Metschnikowia</taxon>
    </lineage>
</organism>
<feature type="compositionally biased region" description="Low complexity" evidence="1">
    <location>
        <begin position="91"/>
        <end position="101"/>
    </location>
</feature>
<name>A0A8H7GUD7_9ASCO</name>
<gene>
    <name evidence="2" type="ORF">HF325_003684</name>
</gene>
<sequence length="143" mass="16109">MSTDSVLPSSDRRSPFFINVPSHDSKPITYLISYFKLWKHFVASLIAYLRDLLMAKEFELNLNLQLIGSIQFPGFKDLPYKCLSNVEQQLPSPTSSPSSTPKNEPVKHLGNHQSSASLKETNRPKLAENKIIVVFLEESTICA</sequence>
<dbReference type="Proteomes" id="UP000649328">
    <property type="component" value="Unassembled WGS sequence"/>
</dbReference>
<feature type="region of interest" description="Disordered" evidence="1">
    <location>
        <begin position="88"/>
        <end position="121"/>
    </location>
</feature>
<accession>A0A8H7GUD7</accession>
<dbReference type="PANTHER" id="PTHR31941">
    <property type="entry name" value="CYTOSKELETAL SIGNALING PROTEIN SLM1"/>
    <property type="match status" value="1"/>
</dbReference>
<evidence type="ECO:0000313" key="3">
    <source>
        <dbReference type="Proteomes" id="UP000649328"/>
    </source>
</evidence>
<dbReference type="PANTHER" id="PTHR31941:SF15">
    <property type="entry name" value="ACTIVATOR OF SKN7 PROTEIN 10-RELATED"/>
    <property type="match status" value="1"/>
</dbReference>
<protein>
    <submittedName>
        <fullName evidence="2">Uncharacterized protein</fullName>
    </submittedName>
</protein>
<evidence type="ECO:0000256" key="1">
    <source>
        <dbReference type="SAM" id="MobiDB-lite"/>
    </source>
</evidence>
<dbReference type="EMBL" id="JACBPP010000004">
    <property type="protein sequence ID" value="KAF8002719.1"/>
    <property type="molecule type" value="Genomic_DNA"/>
</dbReference>
<proteinExistence type="predicted"/>
<keyword evidence="3" id="KW-1185">Reference proteome</keyword>
<reference evidence="2" key="1">
    <citation type="submission" date="2020-10" db="EMBL/GenBank/DDBJ databases">
        <title>The Whole-Genome Sequence of Metschnikowia persimmonesis, a Novel Endophytic Yeast Species Isolated from Medicinal Plant Diospyros kaki Thumb.</title>
        <authorList>
            <person name="Rahmat E."/>
            <person name="Kang Y."/>
        </authorList>
    </citation>
    <scope>NUCLEOTIDE SEQUENCE</scope>
    <source>
        <strain evidence="2">KIOM G15050</strain>
    </source>
</reference>
<dbReference type="AlphaFoldDB" id="A0A8H7GUD7"/>
<comment type="caution">
    <text evidence="2">The sequence shown here is derived from an EMBL/GenBank/DDBJ whole genome shotgun (WGS) entry which is preliminary data.</text>
</comment>